<feature type="compositionally biased region" description="Basic and acidic residues" evidence="5">
    <location>
        <begin position="168"/>
        <end position="179"/>
    </location>
</feature>
<protein>
    <recommendedName>
        <fullName evidence="9">Cytochrome P450</fullName>
    </recommendedName>
</protein>
<feature type="signal peptide" evidence="6">
    <location>
        <begin position="1"/>
        <end position="28"/>
    </location>
</feature>
<evidence type="ECO:0000313" key="8">
    <source>
        <dbReference type="Proteomes" id="UP000298652"/>
    </source>
</evidence>
<dbReference type="GO" id="GO:0020037">
    <property type="term" value="F:heme binding"/>
    <property type="evidence" value="ECO:0007669"/>
    <property type="project" value="InterPro"/>
</dbReference>
<proteinExistence type="predicted"/>
<dbReference type="GO" id="GO:0004497">
    <property type="term" value="F:monooxygenase activity"/>
    <property type="evidence" value="ECO:0007669"/>
    <property type="project" value="InterPro"/>
</dbReference>
<organism evidence="7 8">
    <name type="scientific">Setaria viridis</name>
    <name type="common">Green bristlegrass</name>
    <name type="synonym">Setaria italica subsp. viridis</name>
    <dbReference type="NCBI Taxonomy" id="4556"/>
    <lineage>
        <taxon>Eukaryota</taxon>
        <taxon>Viridiplantae</taxon>
        <taxon>Streptophyta</taxon>
        <taxon>Embryophyta</taxon>
        <taxon>Tracheophyta</taxon>
        <taxon>Spermatophyta</taxon>
        <taxon>Magnoliopsida</taxon>
        <taxon>Liliopsida</taxon>
        <taxon>Poales</taxon>
        <taxon>Poaceae</taxon>
        <taxon>PACMAD clade</taxon>
        <taxon>Panicoideae</taxon>
        <taxon>Panicodae</taxon>
        <taxon>Paniceae</taxon>
        <taxon>Cenchrinae</taxon>
        <taxon>Setaria</taxon>
    </lineage>
</organism>
<keyword evidence="8" id="KW-1185">Reference proteome</keyword>
<dbReference type="InterPro" id="IPR050651">
    <property type="entry name" value="Plant_Cytochrome_P450_Monoox"/>
</dbReference>
<evidence type="ECO:0008006" key="9">
    <source>
        <dbReference type="Google" id="ProtNLM"/>
    </source>
</evidence>
<gene>
    <name evidence="7" type="ORF">SEVIR_3G385800v2</name>
</gene>
<dbReference type="InterPro" id="IPR036396">
    <property type="entry name" value="Cyt_P450_sf"/>
</dbReference>
<keyword evidence="3" id="KW-0560">Oxidoreductase</keyword>
<name>A0A4U6VWI7_SETVI</name>
<evidence type="ECO:0000256" key="2">
    <source>
        <dbReference type="ARBA" id="ARBA00022723"/>
    </source>
</evidence>
<dbReference type="PANTHER" id="PTHR47947:SF6">
    <property type="entry name" value="CYTOCHROME P450"/>
    <property type="match status" value="1"/>
</dbReference>
<evidence type="ECO:0000256" key="4">
    <source>
        <dbReference type="ARBA" id="ARBA00023004"/>
    </source>
</evidence>
<evidence type="ECO:0000256" key="6">
    <source>
        <dbReference type="SAM" id="SignalP"/>
    </source>
</evidence>
<reference evidence="7" key="1">
    <citation type="submission" date="2019-03" db="EMBL/GenBank/DDBJ databases">
        <title>WGS assembly of Setaria viridis.</title>
        <authorList>
            <person name="Huang P."/>
            <person name="Jenkins J."/>
            <person name="Grimwood J."/>
            <person name="Barry K."/>
            <person name="Healey A."/>
            <person name="Mamidi S."/>
            <person name="Sreedasyam A."/>
            <person name="Shu S."/>
            <person name="Feldman M."/>
            <person name="Wu J."/>
            <person name="Yu Y."/>
            <person name="Chen C."/>
            <person name="Johnson J."/>
            <person name="Rokhsar D."/>
            <person name="Baxter I."/>
            <person name="Schmutz J."/>
            <person name="Brutnell T."/>
            <person name="Kellogg E."/>
        </authorList>
    </citation>
    <scope>NUCLEOTIDE SEQUENCE [LARGE SCALE GENOMIC DNA]</scope>
</reference>
<evidence type="ECO:0000256" key="1">
    <source>
        <dbReference type="ARBA" id="ARBA00022617"/>
    </source>
</evidence>
<feature type="region of interest" description="Disordered" evidence="5">
    <location>
        <begin position="74"/>
        <end position="120"/>
    </location>
</feature>
<evidence type="ECO:0000313" key="7">
    <source>
        <dbReference type="EMBL" id="TKW29287.1"/>
    </source>
</evidence>
<dbReference type="SUPFAM" id="SSF48264">
    <property type="entry name" value="Cytochrome P450"/>
    <property type="match status" value="1"/>
</dbReference>
<dbReference type="GO" id="GO:0016705">
    <property type="term" value="F:oxidoreductase activity, acting on paired donors, with incorporation or reduction of molecular oxygen"/>
    <property type="evidence" value="ECO:0007669"/>
    <property type="project" value="InterPro"/>
</dbReference>
<dbReference type="GO" id="GO:0005506">
    <property type="term" value="F:iron ion binding"/>
    <property type="evidence" value="ECO:0007669"/>
    <property type="project" value="InterPro"/>
</dbReference>
<accession>A0A4U6VWI7</accession>
<sequence length="459" mass="50453">MEISVSQPLLLASLLLPFTWLLVHLLSAASPREPTNSHGRRIPNLPALPVLGHLHLHLLKKLLHRCLAALAPPAQPHPPPASARPPPSPATSAPALRLCYPSPTHRSPSPTLHLRRPSACPPPSIPPFTSACASAPPPPHRLLGPTDLRLCPAASTHLRPAAPAARAKRGEKERKKERALLSSAERGGRERDRKGCMWERTGIALVLDGKSTRVWRCRHRPPPPPARLGSKPVLLVTSPAVAGERFTAHDVALANRLGLVSRRLLTQNCPAIAMCDYGPLWRQLRRLATVHALCAHRLAATRDAGARAMAARLRRAGPGEVAVRATAYQFRMLEEQVLRFKAMTEAGLAAAGAANWHDSLPLLRLLDFGRTRRRLAGLAKARREFGQSILDHYRRRHPRGGADDGKETARTVLGDLLRQQQEERSPEPLDDVVIRSVCLVSQHGRMHGRHQREMQHVCP</sequence>
<dbReference type="OMA" id="NCPAIAM"/>
<keyword evidence="1" id="KW-0349">Heme</keyword>
<feature type="chain" id="PRO_5020807812" description="Cytochrome P450" evidence="6">
    <location>
        <begin position="29"/>
        <end position="459"/>
    </location>
</feature>
<evidence type="ECO:0000256" key="3">
    <source>
        <dbReference type="ARBA" id="ARBA00023002"/>
    </source>
</evidence>
<dbReference type="Gene3D" id="1.10.630.10">
    <property type="entry name" value="Cytochrome P450"/>
    <property type="match status" value="1"/>
</dbReference>
<dbReference type="PANTHER" id="PTHR47947">
    <property type="entry name" value="CYTOCHROME P450 82C3-RELATED"/>
    <property type="match status" value="1"/>
</dbReference>
<evidence type="ECO:0000256" key="5">
    <source>
        <dbReference type="SAM" id="MobiDB-lite"/>
    </source>
</evidence>
<keyword evidence="6" id="KW-0732">Signal</keyword>
<keyword evidence="4" id="KW-0408">Iron</keyword>
<keyword evidence="2" id="KW-0479">Metal-binding</keyword>
<dbReference type="AlphaFoldDB" id="A0A4U6VWI7"/>
<feature type="region of interest" description="Disordered" evidence="5">
    <location>
        <begin position="156"/>
        <end position="193"/>
    </location>
</feature>
<feature type="compositionally biased region" description="Pro residues" evidence="5">
    <location>
        <begin position="74"/>
        <end position="89"/>
    </location>
</feature>
<dbReference type="Gramene" id="TKW29287">
    <property type="protein sequence ID" value="TKW29287"/>
    <property type="gene ID" value="SEVIR_3G385800v2"/>
</dbReference>
<dbReference type="EMBL" id="CM016554">
    <property type="protein sequence ID" value="TKW29287.1"/>
    <property type="molecule type" value="Genomic_DNA"/>
</dbReference>
<dbReference type="Proteomes" id="UP000298652">
    <property type="component" value="Chromosome 3"/>
</dbReference>